<evidence type="ECO:0000256" key="16">
    <source>
        <dbReference type="ARBA" id="ARBA00023288"/>
    </source>
</evidence>
<keyword evidence="15" id="KW-0325">Glycoprotein</keyword>
<dbReference type="InterPro" id="IPR001806">
    <property type="entry name" value="Small_GTPase"/>
</dbReference>
<dbReference type="NCBIfam" id="TIGR00231">
    <property type="entry name" value="small_GTP"/>
    <property type="match status" value="1"/>
</dbReference>
<evidence type="ECO:0000313" key="30">
    <source>
        <dbReference type="EMBL" id="KAK3537744.1"/>
    </source>
</evidence>
<sequence length="1751" mass="191392">MDSTSRKLQLKSEVGLIGGVSLIAGVMIGSGIFMSPQTVLLNIGSPGASLAIWAGCGLLAMMASLSYSELGTVIRESGGEYIYILHTSGNLMAFIFAFTSLLVVRPTSMTGLALSFSQNAVAPFYEDCEPPALVIKSVAACGLVFLAIVNSMNVHSSMAVTTILMVVKFLALAVISISGVVLLIQGSTVSLQNAFQGTSSSFDVIGIAFYQCLWSYDGWNTLNSVTEELKHPEIKHIDMDSTSRKLQLKSEVGLMGGVSLIAGVMIGSGIFMSPQTVLLNIGSPGASLVIWACCGLLSMLASLAYAELGTVIRESGGEYIYIIRTSGNLMAFIFAFTSVLVVRPTSMTGLALSFAQNAVAPFYEDCAPPAVVVKSVAAVGLLLLVIVNCLNVRFSIVVTTILMAVKFLALLVISIIGMVLLIQGNTSNFQNAFEGTSQSIGVIGMAFYQCLWSYDGWNNLNSVTEELKRPEVNLPRALMIAIPMVTILYLLVNISYLAAMTPMEMMVSNAVAVTWGNKVLGSWGWVMSIAAALSSFGSLNGSFFSGGRVCFVAAREGHMVGCELEEKERFWSELDEVMESIPTGERVVIGADFNGHVGEGNTGDEEVMGKFGVKERNLEGQMVVDFAKRMDMAVVNTYFQKREEHRVTYKSGDLEKAYDRVPREELWYCMRKSGVAEKYVRVVQDMYERSRTVVRCAVVMDQLSEEVRQESPWTMMFADDIVTCSESREQVEENLERWRFALERRGMKPNILAMVHVRRLTPSPALIFTTIISLIVLIPGDFQGIVNFFSFTAWFFYGVTISGLLYLKIKFPDLPRTYTVHIIIPILVLLAAIFLVLAPIIDNPQLEYLYAELGTMFRESGGDFIYVLKIYGPLPAFFLAFTTILVVKPSSVVAVSLSCAQYVVAPFYPGCMPPIFVVKCIAAVCILVVATINILNVRFAMAIQVIFLVGKVMGLMVIVIGGIVTMAQNHQESLGNPDTAFEGTTLGISTIGMALYQGFWSFSGWSNLNFVLEEVKKPEVNLPRALMIAIPVVTILYLLVNISFLSVMTPREMMTSSAVAVTWGNKVLGSWGWVMSITAALSSFGTLNGSFFGGGRICFVAAREGHMPSILSMAHVRRLTPAPALSFISIIAFIVLIPGDFQAVINFFSFTSWFFYGLTISGLIYLKIKNSDLPRVYKFVMSNVGSPGASLIIWAVCGLVTLCAALTYAELGTMFRESGGEFIYLLRIYGPLPAFFVAYTFTIVLKPAGITAIALSLAQYAVVPFYPGCMPPTLVVKCIAAVCILVVATINMLSVRFAMAIQVIFLVAKIVGLMVIVIGGIVTMAQNGLEILGNPDTAFEGTTLGISTIGMALYQGLWSFAGWYNLNFVLDEVKKPEVNLPRALMIAIPLVTILYLLVNISYLAVMTPREMMMSNAVAVTWGNKVLGSWGWVMSIAAALSSFGTLNGSFFSGGRICFVAAREGHMPNILSMAHVRRLTPSPALIFTSIIAFIVLIPGDFQGIINFFSFTSWFFYGVTVSGLLYLKIKKSDLPSAYKPRGCFLIFRVNPTTDRTSTMAAIRKKLVVVGDGACGKTCLLIVFSKDEFPEVYVPTVFENYVADIEVDSKQVELALWDTAGQEDYDRLRPLSYPDTDVILMCFSVDSPDSLENIPEKWVPEVKHFCPNVPIILVANKKDLRNDENVRNELARMKQEPVKGEDGRAMAVRIGAYDYLECSAKTKEGVREVFETATRAALQKRTRPAAGCGQCCKLL</sequence>
<dbReference type="InterPro" id="IPR005225">
    <property type="entry name" value="Small_GTP-bd"/>
</dbReference>
<feature type="transmembrane region" description="Helical" evidence="28">
    <location>
        <begin position="819"/>
        <end position="841"/>
    </location>
</feature>
<protein>
    <recommendedName>
        <fullName evidence="24">b(0,+)-type amino acid transporter 1</fullName>
    </recommendedName>
    <alternativeName>
        <fullName evidence="25">Glycoprotein-associated amino acid transporter b0,+AT1</fullName>
    </alternativeName>
    <alternativeName>
        <fullName evidence="26">Solute carrier family 7 member 9</fullName>
    </alternativeName>
</protein>
<feature type="transmembrane region" description="Helical" evidence="28">
    <location>
        <begin position="1300"/>
        <end position="1324"/>
    </location>
</feature>
<feature type="transmembrane region" description="Helical" evidence="28">
    <location>
        <begin position="864"/>
        <end position="887"/>
    </location>
</feature>
<keyword evidence="13 28" id="KW-0472">Membrane</keyword>
<evidence type="ECO:0000256" key="15">
    <source>
        <dbReference type="ARBA" id="ARBA00023180"/>
    </source>
</evidence>
<feature type="transmembrane region" description="Helical" evidence="28">
    <location>
        <begin position="1248"/>
        <end position="1268"/>
    </location>
</feature>
<feature type="transmembrane region" description="Helical" evidence="28">
    <location>
        <begin position="519"/>
        <end position="539"/>
    </location>
</feature>
<proteinExistence type="inferred from homology"/>
<dbReference type="SUPFAM" id="SSF52540">
    <property type="entry name" value="P-loop containing nucleoside triphosphate hydrolases"/>
    <property type="match status" value="1"/>
</dbReference>
<evidence type="ECO:0000256" key="7">
    <source>
        <dbReference type="ARBA" id="ARBA00022481"/>
    </source>
</evidence>
<feature type="transmembrane region" description="Helical" evidence="28">
    <location>
        <begin position="785"/>
        <end position="807"/>
    </location>
</feature>
<dbReference type="FunFam" id="1.20.1740.10:FF:000015">
    <property type="entry name" value="B(0,+)-type amino acid transporter 1"/>
    <property type="match status" value="1"/>
</dbReference>
<evidence type="ECO:0000256" key="22">
    <source>
        <dbReference type="ARBA" id="ARBA00052732"/>
    </source>
</evidence>
<comment type="catalytic activity">
    <reaction evidence="20">
        <text>L-histidine(out) + L-arginine(in) = L-histidine(in) + L-arginine(out)</text>
        <dbReference type="Rhea" id="RHEA:71063"/>
        <dbReference type="ChEBI" id="CHEBI:32682"/>
        <dbReference type="ChEBI" id="CHEBI:57595"/>
    </reaction>
    <physiologicalReaction direction="left-to-right" evidence="20">
        <dbReference type="Rhea" id="RHEA:71064"/>
    </physiologicalReaction>
</comment>
<keyword evidence="14" id="KW-1015">Disulfide bond</keyword>
<feature type="transmembrane region" description="Helical" evidence="28">
    <location>
        <begin position="1274"/>
        <end position="1293"/>
    </location>
</feature>
<evidence type="ECO:0000256" key="10">
    <source>
        <dbReference type="ARBA" id="ARBA00022741"/>
    </source>
</evidence>
<feature type="transmembrane region" description="Helical" evidence="28">
    <location>
        <begin position="1384"/>
        <end position="1405"/>
    </location>
</feature>
<dbReference type="Proteomes" id="UP001274896">
    <property type="component" value="Unassembled WGS sequence"/>
</dbReference>
<comment type="similarity">
    <text evidence="3">Belongs to the amino acid-polyamine-organocation (APC) superfamily.</text>
</comment>
<evidence type="ECO:0000313" key="31">
    <source>
        <dbReference type="Proteomes" id="UP001274896"/>
    </source>
</evidence>
<evidence type="ECO:0000256" key="4">
    <source>
        <dbReference type="ARBA" id="ARBA00010142"/>
    </source>
</evidence>
<evidence type="ECO:0000256" key="24">
    <source>
        <dbReference type="ARBA" id="ARBA00074336"/>
    </source>
</evidence>
<evidence type="ECO:0000256" key="23">
    <source>
        <dbReference type="ARBA" id="ARBA00057048"/>
    </source>
</evidence>
<feature type="transmembrane region" description="Helical" evidence="28">
    <location>
        <begin position="942"/>
        <end position="966"/>
    </location>
</feature>
<dbReference type="PANTHER" id="PTHR11785">
    <property type="entry name" value="AMINO ACID TRANSPORTER"/>
    <property type="match status" value="1"/>
</dbReference>
<keyword evidence="31" id="KW-1185">Reference proteome</keyword>
<feature type="transmembrane region" description="Helical" evidence="28">
    <location>
        <begin position="1477"/>
        <end position="1496"/>
    </location>
</feature>
<evidence type="ECO:0000256" key="5">
    <source>
        <dbReference type="ARBA" id="ARBA00022448"/>
    </source>
</evidence>
<evidence type="ECO:0000256" key="11">
    <source>
        <dbReference type="ARBA" id="ARBA00022989"/>
    </source>
</evidence>
<feature type="transmembrane region" description="Helical" evidence="28">
    <location>
        <begin position="1187"/>
        <end position="1209"/>
    </location>
</feature>
<dbReference type="Gene3D" id="1.20.1740.10">
    <property type="entry name" value="Amino acid/polyamine transporter I"/>
    <property type="match status" value="5"/>
</dbReference>
<keyword evidence="7" id="KW-0488">Methylation</keyword>
<evidence type="ECO:0000259" key="29">
    <source>
        <dbReference type="Pfam" id="PF00324"/>
    </source>
</evidence>
<evidence type="ECO:0000256" key="26">
    <source>
        <dbReference type="ARBA" id="ARBA00083296"/>
    </source>
</evidence>
<dbReference type="InterPro" id="IPR004841">
    <property type="entry name" value="AA-permease/SLC12A_dom"/>
</dbReference>
<feature type="transmembrane region" description="Helical" evidence="28">
    <location>
        <begin position="329"/>
        <end position="355"/>
    </location>
</feature>
<dbReference type="PANTHER" id="PTHR11785:SF340">
    <property type="entry name" value="AROMATIC-PREFERRING AMINO ACID TRANSPORTER"/>
    <property type="match status" value="1"/>
</dbReference>
<dbReference type="InterPro" id="IPR036691">
    <property type="entry name" value="Endo/exonu/phosph_ase_sf"/>
</dbReference>
<keyword evidence="9 28" id="KW-0812">Transmembrane</keyword>
<evidence type="ECO:0000256" key="8">
    <source>
        <dbReference type="ARBA" id="ARBA00022553"/>
    </source>
</evidence>
<keyword evidence="8" id="KW-0597">Phosphoprotein</keyword>
<keyword evidence="17" id="KW-0636">Prenylation</keyword>
<dbReference type="GO" id="GO:0005525">
    <property type="term" value="F:GTP binding"/>
    <property type="evidence" value="ECO:0007669"/>
    <property type="project" value="UniProtKB-KW"/>
</dbReference>
<organism evidence="30 31">
    <name type="scientific">Hemibagrus guttatus</name>
    <dbReference type="NCBI Taxonomy" id="175788"/>
    <lineage>
        <taxon>Eukaryota</taxon>
        <taxon>Metazoa</taxon>
        <taxon>Chordata</taxon>
        <taxon>Craniata</taxon>
        <taxon>Vertebrata</taxon>
        <taxon>Euteleostomi</taxon>
        <taxon>Actinopterygii</taxon>
        <taxon>Neopterygii</taxon>
        <taxon>Teleostei</taxon>
        <taxon>Ostariophysi</taxon>
        <taxon>Siluriformes</taxon>
        <taxon>Bagridae</taxon>
        <taxon>Hemibagrus</taxon>
    </lineage>
</organism>
<dbReference type="InterPro" id="IPR050598">
    <property type="entry name" value="AminoAcid_Transporter"/>
</dbReference>
<dbReference type="InterPro" id="IPR002293">
    <property type="entry name" value="AA/rel_permease1"/>
</dbReference>
<dbReference type="SMART" id="SM00175">
    <property type="entry name" value="RAB"/>
    <property type="match status" value="1"/>
</dbReference>
<keyword evidence="10" id="KW-0547">Nucleotide-binding</keyword>
<dbReference type="PROSITE" id="PS51420">
    <property type="entry name" value="RHO"/>
    <property type="match status" value="1"/>
</dbReference>
<evidence type="ECO:0000256" key="18">
    <source>
        <dbReference type="ARBA" id="ARBA00051323"/>
    </source>
</evidence>
<dbReference type="Pfam" id="PF00324">
    <property type="entry name" value="AA_permease"/>
    <property type="match status" value="1"/>
</dbReference>
<comment type="catalytic activity">
    <reaction evidence="18">
        <text>L-lysine(out) + L-arginine(in) = L-lysine(in) + L-arginine(out)</text>
        <dbReference type="Rhea" id="RHEA:70827"/>
        <dbReference type="ChEBI" id="CHEBI:32551"/>
        <dbReference type="ChEBI" id="CHEBI:32682"/>
    </reaction>
    <physiologicalReaction direction="left-to-right" evidence="18">
        <dbReference type="Rhea" id="RHEA:70828"/>
    </physiologicalReaction>
</comment>
<comment type="catalytic activity">
    <reaction evidence="27">
        <text>L-phenylalanine(out) + L-arginine(in) = L-phenylalanine(in) + L-arginine(out)</text>
        <dbReference type="Rhea" id="RHEA:71067"/>
        <dbReference type="ChEBI" id="CHEBI:32682"/>
        <dbReference type="ChEBI" id="CHEBI:58095"/>
    </reaction>
    <physiologicalReaction direction="left-to-right" evidence="27">
        <dbReference type="Rhea" id="RHEA:71068"/>
    </physiologicalReaction>
</comment>
<feature type="transmembrane region" description="Helical" evidence="28">
    <location>
        <begin position="158"/>
        <end position="184"/>
    </location>
</feature>
<feature type="transmembrane region" description="Helical" evidence="28">
    <location>
        <begin position="915"/>
        <end position="935"/>
    </location>
</feature>
<dbReference type="PROSITE" id="PS51421">
    <property type="entry name" value="RAS"/>
    <property type="match status" value="1"/>
</dbReference>
<evidence type="ECO:0000256" key="12">
    <source>
        <dbReference type="ARBA" id="ARBA00023134"/>
    </source>
</evidence>
<evidence type="ECO:0000256" key="28">
    <source>
        <dbReference type="SAM" id="Phobius"/>
    </source>
</evidence>
<feature type="transmembrane region" description="Helical" evidence="28">
    <location>
        <begin position="1119"/>
        <end position="1137"/>
    </location>
</feature>
<keyword evidence="12" id="KW-0342">GTP-binding</keyword>
<keyword evidence="5" id="KW-0813">Transport</keyword>
<feature type="transmembrane region" description="Helical" evidence="28">
    <location>
        <begin position="1425"/>
        <end position="1445"/>
    </location>
</feature>
<evidence type="ECO:0000256" key="2">
    <source>
        <dbReference type="ARBA" id="ARBA00004424"/>
    </source>
</evidence>
<dbReference type="Gene3D" id="3.40.50.300">
    <property type="entry name" value="P-loop containing nucleotide triphosphate hydrolases"/>
    <property type="match status" value="1"/>
</dbReference>
<comment type="catalytic activity">
    <reaction evidence="21">
        <text>L-cysteine(out) + L-arginine(in) = L-cysteine(in) + L-arginine(out)</text>
        <dbReference type="Rhea" id="RHEA:71071"/>
        <dbReference type="ChEBI" id="CHEBI:32682"/>
        <dbReference type="ChEBI" id="CHEBI:35235"/>
    </reaction>
    <physiologicalReaction direction="left-to-right" evidence="21">
        <dbReference type="Rhea" id="RHEA:71072"/>
    </physiologicalReaction>
</comment>
<gene>
    <name evidence="30" type="ORF">QTP70_017865</name>
</gene>
<dbReference type="InterPro" id="IPR027417">
    <property type="entry name" value="P-loop_NTPase"/>
</dbReference>
<feature type="transmembrane region" description="Helical" evidence="28">
    <location>
        <begin position="1221"/>
        <end position="1241"/>
    </location>
</feature>
<feature type="domain" description="Amino acid permease/ SLC12A" evidence="29">
    <location>
        <begin position="851"/>
        <end position="1164"/>
    </location>
</feature>
<comment type="similarity">
    <text evidence="4">Belongs to the small GTPase superfamily. Rho family.</text>
</comment>
<name>A0AAE0V314_9TELE</name>
<feature type="transmembrane region" description="Helical" evidence="28">
    <location>
        <begin position="367"/>
        <end position="387"/>
    </location>
</feature>
<accession>A0AAE0V314</accession>
<comment type="caution">
    <text evidence="30">The sequence shown here is derived from an EMBL/GenBank/DDBJ whole genome shotgun (WGS) entry which is preliminary data.</text>
</comment>
<dbReference type="GO" id="GO:0003924">
    <property type="term" value="F:GTPase activity"/>
    <property type="evidence" value="ECO:0007669"/>
    <property type="project" value="InterPro"/>
</dbReference>
<evidence type="ECO:0000256" key="14">
    <source>
        <dbReference type="ARBA" id="ARBA00023157"/>
    </source>
</evidence>
<dbReference type="PROSITE" id="PS51419">
    <property type="entry name" value="RAB"/>
    <property type="match status" value="1"/>
</dbReference>
<feature type="transmembrane region" description="Helical" evidence="28">
    <location>
        <begin position="1344"/>
        <end position="1364"/>
    </location>
</feature>
<feature type="transmembrane region" description="Helical" evidence="28">
    <location>
        <begin position="986"/>
        <end position="1005"/>
    </location>
</feature>
<evidence type="ECO:0000256" key="20">
    <source>
        <dbReference type="ARBA" id="ARBA00051835"/>
    </source>
</evidence>
<keyword evidence="11 28" id="KW-1133">Transmembrane helix</keyword>
<dbReference type="SMART" id="SM00174">
    <property type="entry name" value="RHO"/>
    <property type="match status" value="1"/>
</dbReference>
<evidence type="ECO:0000256" key="13">
    <source>
        <dbReference type="ARBA" id="ARBA00023136"/>
    </source>
</evidence>
<comment type="function">
    <text evidence="23">Regulates a signal transduction pathway linking plasma membrane receptors to the assembly of focal adhesions and actin stress fibers.</text>
</comment>
<feature type="transmembrane region" description="Helical" evidence="28">
    <location>
        <begin position="285"/>
        <end position="308"/>
    </location>
</feature>
<evidence type="ECO:0000256" key="1">
    <source>
        <dbReference type="ARBA" id="ARBA00004342"/>
    </source>
</evidence>
<dbReference type="EMBL" id="JAUCMX010000008">
    <property type="protein sequence ID" value="KAK3537744.1"/>
    <property type="molecule type" value="Genomic_DNA"/>
</dbReference>
<dbReference type="FunFam" id="3.40.50.300:FF:000095">
    <property type="entry name" value="Rho-related GTP-binding protein RhoC"/>
    <property type="match status" value="1"/>
</dbReference>
<dbReference type="Gene3D" id="3.60.10.10">
    <property type="entry name" value="Endonuclease/exonuclease/phosphatase"/>
    <property type="match status" value="1"/>
</dbReference>
<evidence type="ECO:0000256" key="17">
    <source>
        <dbReference type="ARBA" id="ARBA00023289"/>
    </source>
</evidence>
<feature type="transmembrane region" description="Helical" evidence="28">
    <location>
        <begin position="1068"/>
        <end position="1087"/>
    </location>
</feature>
<evidence type="ECO:0000256" key="6">
    <source>
        <dbReference type="ARBA" id="ARBA00022475"/>
    </source>
</evidence>
<feature type="transmembrane region" description="Helical" evidence="28">
    <location>
        <begin position="478"/>
        <end position="499"/>
    </location>
</feature>
<dbReference type="PRINTS" id="PR00449">
    <property type="entry name" value="RASTRNSFRMNG"/>
</dbReference>
<comment type="catalytic activity">
    <reaction evidence="19">
        <text>L-cystine(out) + L-arginine(in) = L-cystine(in) + L-arginine(out)</text>
        <dbReference type="Rhea" id="RHEA:71075"/>
        <dbReference type="ChEBI" id="CHEBI:32682"/>
        <dbReference type="ChEBI" id="CHEBI:35491"/>
    </reaction>
    <physiologicalReaction direction="left-to-right" evidence="19">
        <dbReference type="Rhea" id="RHEA:71076"/>
    </physiologicalReaction>
</comment>
<keyword evidence="16" id="KW-0449">Lipoprotein</keyword>
<feature type="transmembrane region" description="Helical" evidence="28">
    <location>
        <begin position="40"/>
        <end position="61"/>
    </location>
</feature>
<evidence type="ECO:0000256" key="19">
    <source>
        <dbReference type="ARBA" id="ARBA00051814"/>
    </source>
</evidence>
<evidence type="ECO:0000256" key="9">
    <source>
        <dbReference type="ARBA" id="ARBA00022692"/>
    </source>
</evidence>
<dbReference type="GO" id="GO:0016324">
    <property type="term" value="C:apical plasma membrane"/>
    <property type="evidence" value="ECO:0007669"/>
    <property type="project" value="UniProtKB-SubCell"/>
</dbReference>
<evidence type="ECO:0000256" key="25">
    <source>
        <dbReference type="ARBA" id="ARBA00079910"/>
    </source>
</evidence>
<reference evidence="30" key="1">
    <citation type="submission" date="2023-06" db="EMBL/GenBank/DDBJ databases">
        <title>Male Hemibagrus guttatus genome.</title>
        <authorList>
            <person name="Bian C."/>
        </authorList>
    </citation>
    <scope>NUCLEOTIDE SEQUENCE</scope>
    <source>
        <strain evidence="30">Male_cb2023</strain>
        <tissue evidence="30">Muscle</tissue>
    </source>
</reference>
<dbReference type="SMART" id="SM00173">
    <property type="entry name" value="RAS"/>
    <property type="match status" value="1"/>
</dbReference>
<feature type="transmembrane region" description="Helical" evidence="28">
    <location>
        <begin position="81"/>
        <end position="104"/>
    </location>
</feature>
<dbReference type="GO" id="GO:0015179">
    <property type="term" value="F:L-amino acid transmembrane transporter activity"/>
    <property type="evidence" value="ECO:0007669"/>
    <property type="project" value="TreeGrafter"/>
</dbReference>
<dbReference type="SMART" id="SM00176">
    <property type="entry name" value="RAN"/>
    <property type="match status" value="1"/>
</dbReference>
<evidence type="ECO:0000256" key="21">
    <source>
        <dbReference type="ARBA" id="ARBA00052179"/>
    </source>
</evidence>
<evidence type="ECO:0000256" key="3">
    <source>
        <dbReference type="ARBA" id="ARBA00009523"/>
    </source>
</evidence>
<keyword evidence="6" id="KW-1003">Cell membrane</keyword>
<feature type="transmembrane region" description="Helical" evidence="28">
    <location>
        <begin position="1026"/>
        <end position="1048"/>
    </location>
</feature>
<feature type="transmembrane region" description="Helical" evidence="28">
    <location>
        <begin position="252"/>
        <end position="273"/>
    </location>
</feature>
<feature type="transmembrane region" description="Helical" evidence="28">
    <location>
        <begin position="1502"/>
        <end position="1524"/>
    </location>
</feature>
<feature type="transmembrane region" description="Helical" evidence="28">
    <location>
        <begin position="394"/>
        <end position="420"/>
    </location>
</feature>
<dbReference type="FunFam" id="1.20.1740.10:FF:000036">
    <property type="entry name" value="Solute carrier family 7 member 13"/>
    <property type="match status" value="2"/>
</dbReference>
<feature type="transmembrane region" description="Helical" evidence="28">
    <location>
        <begin position="14"/>
        <end position="33"/>
    </location>
</feature>
<feature type="transmembrane region" description="Helical" evidence="28">
    <location>
        <begin position="1143"/>
        <end position="1166"/>
    </location>
</feature>
<comment type="catalytic activity">
    <reaction evidence="22">
        <text>L-leucine(out) + L-arginine(in) = L-leucine(in) + L-arginine(out)</text>
        <dbReference type="Rhea" id="RHEA:71059"/>
        <dbReference type="ChEBI" id="CHEBI:32682"/>
        <dbReference type="ChEBI" id="CHEBI:57427"/>
    </reaction>
    <physiologicalReaction direction="left-to-right" evidence="22">
        <dbReference type="Rhea" id="RHEA:71060"/>
    </physiologicalReaction>
</comment>
<dbReference type="Pfam" id="PF00071">
    <property type="entry name" value="Ras"/>
    <property type="match status" value="1"/>
</dbReference>
<dbReference type="Pfam" id="PF13520">
    <property type="entry name" value="AA_permease_2"/>
    <property type="match status" value="4"/>
</dbReference>
<comment type="subcellular location">
    <subcellularLocation>
        <location evidence="2">Apical cell membrane</location>
        <topology evidence="2">Multi-pass membrane protein</topology>
    </subcellularLocation>
    <subcellularLocation>
        <location evidence="1">Cell membrane</location>
        <topology evidence="1">Lipid-anchor</topology>
        <orientation evidence="1">Cytoplasmic side</orientation>
    </subcellularLocation>
</comment>
<evidence type="ECO:0000256" key="27">
    <source>
        <dbReference type="ARBA" id="ARBA00093193"/>
    </source>
</evidence>
<dbReference type="CDD" id="cd01870">
    <property type="entry name" value="RhoA_like"/>
    <property type="match status" value="1"/>
</dbReference>
<feature type="transmembrane region" description="Helical" evidence="28">
    <location>
        <begin position="760"/>
        <end position="779"/>
    </location>
</feature>